<evidence type="ECO:0000259" key="2">
    <source>
        <dbReference type="Pfam" id="PF04153"/>
    </source>
</evidence>
<dbReference type="VEuPathDB" id="MicrosporidiaDB:A0H76_936"/>
<dbReference type="AlphaFoldDB" id="A0A1X0QI05"/>
<protein>
    <recommendedName>
        <fullName evidence="2">NOT2/NOT3/NOT5 C-terminal domain-containing protein</fullName>
    </recommendedName>
</protein>
<dbReference type="InterPro" id="IPR007282">
    <property type="entry name" value="NOT2/3/5_C"/>
</dbReference>
<feature type="domain" description="NOT2/NOT3/NOT5 C-terminal" evidence="2">
    <location>
        <begin position="42"/>
        <end position="142"/>
    </location>
</feature>
<evidence type="ECO:0000313" key="3">
    <source>
        <dbReference type="EMBL" id="ORD99389.1"/>
    </source>
</evidence>
<reference evidence="3 4" key="1">
    <citation type="journal article" date="2017" name="Environ. Microbiol.">
        <title>Decay of the glycolytic pathway and adaptation to intranuclear parasitism within Enterocytozoonidae microsporidia.</title>
        <authorList>
            <person name="Wiredu Boakye D."/>
            <person name="Jaroenlak P."/>
            <person name="Prachumwat A."/>
            <person name="Williams T.A."/>
            <person name="Bateman K.S."/>
            <person name="Itsathitphaisarn O."/>
            <person name="Sritunyalucksana K."/>
            <person name="Paszkiewicz K.H."/>
            <person name="Moore K.A."/>
            <person name="Stentiford G.D."/>
            <person name="Williams B.A."/>
        </authorList>
    </citation>
    <scope>NUCLEOTIDE SEQUENCE [LARGE SCALE GENOMIC DNA]</scope>
    <source>
        <strain evidence="4">canceri</strain>
    </source>
</reference>
<dbReference type="Gene3D" id="2.30.30.1020">
    <property type="entry name" value="CCR4-NOT complex subunit 2/3/5, C-terminal domain"/>
    <property type="match status" value="1"/>
</dbReference>
<sequence>MKELSDQLKEIVNMKERELETVEDLEKIANRTNSFNYFKDTKTESTLSRALPKCYTEFNFDNIKFNSLNEETLFYIFYAIPNSQIQIDAFNELINRDFYYSKTLEMFCYLKNPQADYSNKSIEVFNPIKWEKETNSILFDSKFIDNLTNEKV</sequence>
<dbReference type="GO" id="GO:0006355">
    <property type="term" value="P:regulation of DNA-templated transcription"/>
    <property type="evidence" value="ECO:0007669"/>
    <property type="project" value="InterPro"/>
</dbReference>
<organism evidence="3 4">
    <name type="scientific">Hepatospora eriocheir</name>
    <dbReference type="NCBI Taxonomy" id="1081669"/>
    <lineage>
        <taxon>Eukaryota</taxon>
        <taxon>Fungi</taxon>
        <taxon>Fungi incertae sedis</taxon>
        <taxon>Microsporidia</taxon>
        <taxon>Hepatosporidae</taxon>
        <taxon>Hepatospora</taxon>
    </lineage>
</organism>
<gene>
    <name evidence="3" type="ORF">A0H76_936</name>
</gene>
<evidence type="ECO:0000313" key="4">
    <source>
        <dbReference type="Proteomes" id="UP000192501"/>
    </source>
</evidence>
<dbReference type="Pfam" id="PF04153">
    <property type="entry name" value="NOT2_3_5_C"/>
    <property type="match status" value="1"/>
</dbReference>
<dbReference type="Proteomes" id="UP000192501">
    <property type="component" value="Unassembled WGS sequence"/>
</dbReference>
<dbReference type="InterPro" id="IPR038635">
    <property type="entry name" value="CCR4-NOT_su2/3/5_C_sf"/>
</dbReference>
<evidence type="ECO:0000256" key="1">
    <source>
        <dbReference type="SAM" id="Coils"/>
    </source>
</evidence>
<comment type="caution">
    <text evidence="3">The sequence shown here is derived from an EMBL/GenBank/DDBJ whole genome shotgun (WGS) entry which is preliminary data.</text>
</comment>
<keyword evidence="1" id="KW-0175">Coiled coil</keyword>
<dbReference type="VEuPathDB" id="MicrosporidiaDB:HERIO_2307"/>
<feature type="coiled-coil region" evidence="1">
    <location>
        <begin position="1"/>
        <end position="28"/>
    </location>
</feature>
<accession>A0A1X0QI05</accession>
<proteinExistence type="predicted"/>
<dbReference type="GO" id="GO:0030015">
    <property type="term" value="C:CCR4-NOT core complex"/>
    <property type="evidence" value="ECO:0007669"/>
    <property type="project" value="UniProtKB-ARBA"/>
</dbReference>
<dbReference type="GO" id="GO:0000289">
    <property type="term" value="P:nuclear-transcribed mRNA poly(A) tail shortening"/>
    <property type="evidence" value="ECO:0007669"/>
    <property type="project" value="UniProtKB-ARBA"/>
</dbReference>
<name>A0A1X0QI05_9MICR</name>
<dbReference type="EMBL" id="LTAI01000209">
    <property type="protein sequence ID" value="ORD99389.1"/>
    <property type="molecule type" value="Genomic_DNA"/>
</dbReference>